<name>A0A154P405_DUFNO</name>
<reference evidence="2 3" key="1">
    <citation type="submission" date="2015-07" db="EMBL/GenBank/DDBJ databases">
        <title>The genome of Dufourea novaeangliae.</title>
        <authorList>
            <person name="Pan H."/>
            <person name="Kapheim K."/>
        </authorList>
    </citation>
    <scope>NUCLEOTIDE SEQUENCE [LARGE SCALE GENOMIC DNA]</scope>
    <source>
        <strain evidence="2">0120121106</strain>
        <tissue evidence="2">Whole body</tissue>
    </source>
</reference>
<dbReference type="Proteomes" id="UP000076502">
    <property type="component" value="Unassembled WGS sequence"/>
</dbReference>
<feature type="compositionally biased region" description="Basic and acidic residues" evidence="1">
    <location>
        <begin position="83"/>
        <end position="92"/>
    </location>
</feature>
<feature type="compositionally biased region" description="Basic and acidic residues" evidence="1">
    <location>
        <begin position="142"/>
        <end position="167"/>
    </location>
</feature>
<evidence type="ECO:0000313" key="3">
    <source>
        <dbReference type="Proteomes" id="UP000076502"/>
    </source>
</evidence>
<protein>
    <submittedName>
        <fullName evidence="2">Uncharacterized protein</fullName>
    </submittedName>
</protein>
<accession>A0A154P405</accession>
<evidence type="ECO:0000256" key="1">
    <source>
        <dbReference type="SAM" id="MobiDB-lite"/>
    </source>
</evidence>
<dbReference type="EMBL" id="KQ434798">
    <property type="protein sequence ID" value="KZC05860.1"/>
    <property type="molecule type" value="Genomic_DNA"/>
</dbReference>
<gene>
    <name evidence="2" type="ORF">WN55_06857</name>
</gene>
<organism evidence="2 3">
    <name type="scientific">Dufourea novaeangliae</name>
    <name type="common">Sweat bee</name>
    <dbReference type="NCBI Taxonomy" id="178035"/>
    <lineage>
        <taxon>Eukaryota</taxon>
        <taxon>Metazoa</taxon>
        <taxon>Ecdysozoa</taxon>
        <taxon>Arthropoda</taxon>
        <taxon>Hexapoda</taxon>
        <taxon>Insecta</taxon>
        <taxon>Pterygota</taxon>
        <taxon>Neoptera</taxon>
        <taxon>Endopterygota</taxon>
        <taxon>Hymenoptera</taxon>
        <taxon>Apocrita</taxon>
        <taxon>Aculeata</taxon>
        <taxon>Apoidea</taxon>
        <taxon>Anthophila</taxon>
        <taxon>Halictidae</taxon>
        <taxon>Rophitinae</taxon>
        <taxon>Dufourea</taxon>
    </lineage>
</organism>
<keyword evidence="3" id="KW-1185">Reference proteome</keyword>
<proteinExistence type="predicted"/>
<dbReference type="AlphaFoldDB" id="A0A154P405"/>
<sequence length="310" mass="33676">MRPDSEINSGIVQGFSGRGAYGICQSLWPALPRTSIKQRESVNGTSQRPTASDGAVTIGVEARQRTRYRPYPPTLLQGPPRNPVERPLDRIRVLSQGDRTGGKGPALASSTGFERRLVGRGGTTKPPTGQGSATRTSSSAEGLHDGGVRGQGAREESQQPRRRVQDWAPHTREAISVARGSFLGVSSLGRKSMVPQESQGAVMPESWYCLPPPLSHSDVPSSPTMTSRLPPLYVRRAGTHKHIQALSVCAGRSRDEACTNKQPEIRKCGGDGLNSFTLKREEITPCYTCMWVLAIEMKNVSDKSLHRVEP</sequence>
<evidence type="ECO:0000313" key="2">
    <source>
        <dbReference type="EMBL" id="KZC05860.1"/>
    </source>
</evidence>
<feature type="region of interest" description="Disordered" evidence="1">
    <location>
        <begin position="38"/>
        <end position="167"/>
    </location>
</feature>
<feature type="compositionally biased region" description="Polar residues" evidence="1">
    <location>
        <begin position="125"/>
        <end position="140"/>
    </location>
</feature>
<feature type="compositionally biased region" description="Polar residues" evidence="1">
    <location>
        <begin position="41"/>
        <end position="50"/>
    </location>
</feature>